<dbReference type="CDD" id="cd05826">
    <property type="entry name" value="Sortase_B"/>
    <property type="match status" value="1"/>
</dbReference>
<keyword evidence="3" id="KW-0812">Transmembrane</keyword>
<keyword evidence="3" id="KW-0472">Membrane</keyword>
<dbReference type="Gene3D" id="2.40.260.10">
    <property type="entry name" value="Sortase"/>
    <property type="match status" value="1"/>
</dbReference>
<dbReference type="Proteomes" id="UP000358366">
    <property type="component" value="Unassembled WGS sequence"/>
</dbReference>
<dbReference type="InterPro" id="IPR009835">
    <property type="entry name" value="SrtB"/>
</dbReference>
<dbReference type="NCBIfam" id="TIGR03064">
    <property type="entry name" value="sortase_srtB"/>
    <property type="match status" value="1"/>
</dbReference>
<sequence>MEFEVAISFFIGGKNMRHIGEKIILVLCIAVFGIAAMNLVEIGKEYYDGQKEYEELKEYTEEEPNGQQDDPAESKAEEKTIDFAELRKINEDIVAWIQIPGIGVDYPVVQGEDNEYYLHHTFRKEANKAGSIFLDYRNRADFTEQRVIIYGHNMKDGSMFSNLKKYQNNAFRREFGIAYLYLPEKTLQLEIVACERVSMRDKAYVLEYNMTCDWPEEIILSTCSSSSDMRLILRCRVAEVKCLEFDN</sequence>
<organism evidence="4 5">
    <name type="scientific">Dorea formicigenerans</name>
    <dbReference type="NCBI Taxonomy" id="39486"/>
    <lineage>
        <taxon>Bacteria</taxon>
        <taxon>Bacillati</taxon>
        <taxon>Bacillota</taxon>
        <taxon>Clostridia</taxon>
        <taxon>Lachnospirales</taxon>
        <taxon>Lachnospiraceae</taxon>
        <taxon>Dorea</taxon>
    </lineage>
</organism>
<accession>A0A564TVX2</accession>
<dbReference type="GO" id="GO:0016787">
    <property type="term" value="F:hydrolase activity"/>
    <property type="evidence" value="ECO:0007669"/>
    <property type="project" value="UniProtKB-KW"/>
</dbReference>
<dbReference type="Pfam" id="PF04203">
    <property type="entry name" value="Sortase"/>
    <property type="match status" value="1"/>
</dbReference>
<proteinExistence type="predicted"/>
<dbReference type="InterPro" id="IPR023365">
    <property type="entry name" value="Sortase_dom-sf"/>
</dbReference>
<feature type="active site" description="Proton donor/acceptor" evidence="2">
    <location>
        <position position="152"/>
    </location>
</feature>
<protein>
    <submittedName>
        <fullName evidence="4">Sortase family protein</fullName>
    </submittedName>
</protein>
<feature type="transmembrane region" description="Helical" evidence="3">
    <location>
        <begin position="23"/>
        <end position="40"/>
    </location>
</feature>
<gene>
    <name evidence="4" type="ORF">DFSSTS7063_01877</name>
</gene>
<dbReference type="EMBL" id="CABHNI010000032">
    <property type="protein sequence ID" value="VUX11365.1"/>
    <property type="molecule type" value="Genomic_DNA"/>
</dbReference>
<evidence type="ECO:0000256" key="1">
    <source>
        <dbReference type="ARBA" id="ARBA00022801"/>
    </source>
</evidence>
<evidence type="ECO:0000313" key="4">
    <source>
        <dbReference type="EMBL" id="VUX11365.1"/>
    </source>
</evidence>
<keyword evidence="3" id="KW-1133">Transmembrane helix</keyword>
<evidence type="ECO:0000256" key="3">
    <source>
        <dbReference type="SAM" id="Phobius"/>
    </source>
</evidence>
<keyword evidence="1" id="KW-0378">Hydrolase</keyword>
<evidence type="ECO:0000313" key="5">
    <source>
        <dbReference type="Proteomes" id="UP000358366"/>
    </source>
</evidence>
<dbReference type="AlphaFoldDB" id="A0A564TVX2"/>
<name>A0A564TVX2_9FIRM</name>
<dbReference type="InterPro" id="IPR005754">
    <property type="entry name" value="Sortase"/>
</dbReference>
<dbReference type="SUPFAM" id="SSF63817">
    <property type="entry name" value="Sortase"/>
    <property type="match status" value="1"/>
</dbReference>
<evidence type="ECO:0000256" key="2">
    <source>
        <dbReference type="PIRSR" id="PIRSR605754-1"/>
    </source>
</evidence>
<feature type="active site" description="Acyl-thioester intermediate" evidence="2">
    <location>
        <position position="223"/>
    </location>
</feature>
<reference evidence="4 5" key="1">
    <citation type="submission" date="2019-07" db="EMBL/GenBank/DDBJ databases">
        <authorList>
            <person name="Hibberd C M."/>
            <person name="Gehrig L. J."/>
            <person name="Chang H.-W."/>
            <person name="Venkatesh S."/>
        </authorList>
    </citation>
    <scope>NUCLEOTIDE SEQUENCE [LARGE SCALE GENOMIC DNA]</scope>
    <source>
        <strain evidence="4">Dorea_formicigenerans_SSTS_Bg7063</strain>
    </source>
</reference>